<name>A0A1E4RRI4_9ASCO</name>
<evidence type="ECO:0000313" key="2">
    <source>
        <dbReference type="Proteomes" id="UP000095085"/>
    </source>
</evidence>
<dbReference type="EMBL" id="KV454538">
    <property type="protein sequence ID" value="ODV69872.1"/>
    <property type="molecule type" value="Genomic_DNA"/>
</dbReference>
<dbReference type="RefSeq" id="XP_020078939.1">
    <property type="nucleotide sequence ID" value="XM_020219951.1"/>
</dbReference>
<organism evidence="1 2">
    <name type="scientific">Hyphopichia burtonii NRRL Y-1933</name>
    <dbReference type="NCBI Taxonomy" id="984485"/>
    <lineage>
        <taxon>Eukaryota</taxon>
        <taxon>Fungi</taxon>
        <taxon>Dikarya</taxon>
        <taxon>Ascomycota</taxon>
        <taxon>Saccharomycotina</taxon>
        <taxon>Pichiomycetes</taxon>
        <taxon>Debaryomycetaceae</taxon>
        <taxon>Hyphopichia</taxon>
    </lineage>
</organism>
<accession>A0A1E4RRI4</accession>
<sequence length="364" mass="42258">MSHSNVRFSDLVNAKISAYIRSSDPLIVAAHIIDFDIEKHAPFINDEDPDFESNCQAAYINNLGTPNASYFMPENFPSAARVTNIKGYKAWLNNLSSYKGTFMIPDVLLYDVLVNAAVKVEDEKFSRFIETCSNSQIMQNRPILWKRIYFRVNQLLPRDKGIHSFINRIYKIFNSEFHYSESELIQEVMVAVETWPGEITAREYSIIVHYFWKYCQTHMESLCNRNQEYNCIKFIKTKPERAFLVGSVANSKFYADFEWGQFIEDMYNECLVVREFAPTIQTREEEEEEINPDTTSDNIIKTPSCGFCGEINHKVKSCEKVLQNIQLGNLVKEQSRYFLSDGTRVVFNPILPPALIRYQDRLIG</sequence>
<proteinExistence type="predicted"/>
<gene>
    <name evidence="1" type="ORF">HYPBUDRAFT_146259</name>
</gene>
<dbReference type="GeneID" id="30994501"/>
<protein>
    <submittedName>
        <fullName evidence="1">Uncharacterized protein</fullName>
    </submittedName>
</protein>
<dbReference type="AlphaFoldDB" id="A0A1E4RRI4"/>
<dbReference type="Proteomes" id="UP000095085">
    <property type="component" value="Unassembled WGS sequence"/>
</dbReference>
<reference evidence="2" key="1">
    <citation type="submission" date="2016-05" db="EMBL/GenBank/DDBJ databases">
        <title>Comparative genomics of biotechnologically important yeasts.</title>
        <authorList>
            <consortium name="DOE Joint Genome Institute"/>
            <person name="Riley R."/>
            <person name="Haridas S."/>
            <person name="Wolfe K.H."/>
            <person name="Lopes M.R."/>
            <person name="Hittinger C.T."/>
            <person name="Goker M."/>
            <person name="Salamov A."/>
            <person name="Wisecaver J."/>
            <person name="Long T.M."/>
            <person name="Aerts A.L."/>
            <person name="Barry K."/>
            <person name="Choi C."/>
            <person name="Clum A."/>
            <person name="Coughlan A.Y."/>
            <person name="Deshpande S."/>
            <person name="Douglass A.P."/>
            <person name="Hanson S.J."/>
            <person name="Klenk H.-P."/>
            <person name="Labutti K."/>
            <person name="Lapidus A."/>
            <person name="Lindquist E."/>
            <person name="Lipzen A."/>
            <person name="Meier-Kolthoff J.P."/>
            <person name="Ohm R.A."/>
            <person name="Otillar R.P."/>
            <person name="Pangilinan J."/>
            <person name="Peng Y."/>
            <person name="Rokas A."/>
            <person name="Rosa C.A."/>
            <person name="Scheuner C."/>
            <person name="Sibirny A.A."/>
            <person name="Slot J.C."/>
            <person name="Stielow J.B."/>
            <person name="Sun H."/>
            <person name="Kurtzman C.P."/>
            <person name="Blackwell M."/>
            <person name="Grigoriev I.V."/>
            <person name="Jeffries T.W."/>
        </authorList>
    </citation>
    <scope>NUCLEOTIDE SEQUENCE [LARGE SCALE GENOMIC DNA]</scope>
    <source>
        <strain evidence="2">NRRL Y-1933</strain>
    </source>
</reference>
<evidence type="ECO:0000313" key="1">
    <source>
        <dbReference type="EMBL" id="ODV69872.1"/>
    </source>
</evidence>
<keyword evidence="2" id="KW-1185">Reference proteome</keyword>